<evidence type="ECO:0000313" key="2">
    <source>
        <dbReference type="Proteomes" id="UP000429607"/>
    </source>
</evidence>
<dbReference type="AlphaFoldDB" id="A0A6A3J672"/>
<gene>
    <name evidence="1" type="ORF">PR001_g21917</name>
</gene>
<accession>A0A6A3J672</accession>
<evidence type="ECO:0000313" key="1">
    <source>
        <dbReference type="EMBL" id="KAE8988898.1"/>
    </source>
</evidence>
<organism evidence="1 2">
    <name type="scientific">Phytophthora rubi</name>
    <dbReference type="NCBI Taxonomy" id="129364"/>
    <lineage>
        <taxon>Eukaryota</taxon>
        <taxon>Sar</taxon>
        <taxon>Stramenopiles</taxon>
        <taxon>Oomycota</taxon>
        <taxon>Peronosporomycetes</taxon>
        <taxon>Peronosporales</taxon>
        <taxon>Peronosporaceae</taxon>
        <taxon>Phytophthora</taxon>
    </lineage>
</organism>
<dbReference type="EMBL" id="QXFV01002362">
    <property type="protein sequence ID" value="KAE8988898.1"/>
    <property type="molecule type" value="Genomic_DNA"/>
</dbReference>
<sequence length="104" mass="12052">MTGASRASRCLCWRVACTARCMWCTDRAIAHCRTATPVHDRALRPVDHRIMPCKPRHAQHHVELIVQVKHDRLVHELLLPIREAYAYDTLLGSDNDTRCQSYFQ</sequence>
<dbReference type="Proteomes" id="UP000429607">
    <property type="component" value="Unassembled WGS sequence"/>
</dbReference>
<proteinExistence type="predicted"/>
<name>A0A6A3J672_9STRA</name>
<protein>
    <submittedName>
        <fullName evidence="1">Uncharacterized protein</fullName>
    </submittedName>
</protein>
<reference evidence="1 2" key="1">
    <citation type="submission" date="2018-09" db="EMBL/GenBank/DDBJ databases">
        <title>Genomic investigation of the strawberry pathogen Phytophthora fragariae indicates pathogenicity is determined by transcriptional variation in three key races.</title>
        <authorList>
            <person name="Adams T.M."/>
            <person name="Armitage A.D."/>
            <person name="Sobczyk M.K."/>
            <person name="Bates H.J."/>
            <person name="Dunwell J.M."/>
            <person name="Nellist C.F."/>
            <person name="Harrison R.J."/>
        </authorList>
    </citation>
    <scope>NUCLEOTIDE SEQUENCE [LARGE SCALE GENOMIC DNA]</scope>
    <source>
        <strain evidence="1 2">SCRP249</strain>
    </source>
</reference>
<comment type="caution">
    <text evidence="1">The sequence shown here is derived from an EMBL/GenBank/DDBJ whole genome shotgun (WGS) entry which is preliminary data.</text>
</comment>